<accession>A0A8S9Q6K5</accession>
<organism evidence="1 2">
    <name type="scientific">Brassica cretica</name>
    <name type="common">Mustard</name>
    <dbReference type="NCBI Taxonomy" id="69181"/>
    <lineage>
        <taxon>Eukaryota</taxon>
        <taxon>Viridiplantae</taxon>
        <taxon>Streptophyta</taxon>
        <taxon>Embryophyta</taxon>
        <taxon>Tracheophyta</taxon>
        <taxon>Spermatophyta</taxon>
        <taxon>Magnoliopsida</taxon>
        <taxon>eudicotyledons</taxon>
        <taxon>Gunneridae</taxon>
        <taxon>Pentapetalae</taxon>
        <taxon>rosids</taxon>
        <taxon>malvids</taxon>
        <taxon>Brassicales</taxon>
        <taxon>Brassicaceae</taxon>
        <taxon>Brassiceae</taxon>
        <taxon>Brassica</taxon>
    </lineage>
</organism>
<dbReference type="AlphaFoldDB" id="A0A8S9Q6K5"/>
<evidence type="ECO:0000313" key="1">
    <source>
        <dbReference type="EMBL" id="KAF3538229.1"/>
    </source>
</evidence>
<proteinExistence type="predicted"/>
<dbReference type="Proteomes" id="UP000712600">
    <property type="component" value="Unassembled WGS sequence"/>
</dbReference>
<comment type="caution">
    <text evidence="1">The sequence shown here is derived from an EMBL/GenBank/DDBJ whole genome shotgun (WGS) entry which is preliminary data.</text>
</comment>
<dbReference type="EMBL" id="QGKX02001290">
    <property type="protein sequence ID" value="KAF3538229.1"/>
    <property type="molecule type" value="Genomic_DNA"/>
</dbReference>
<reference evidence="1" key="1">
    <citation type="submission" date="2019-12" db="EMBL/GenBank/DDBJ databases">
        <title>Genome sequencing and annotation of Brassica cretica.</title>
        <authorList>
            <person name="Studholme D.J."/>
            <person name="Sarris P."/>
        </authorList>
    </citation>
    <scope>NUCLEOTIDE SEQUENCE</scope>
    <source>
        <strain evidence="1">PFS-109/04</strain>
        <tissue evidence="1">Leaf</tissue>
    </source>
</reference>
<gene>
    <name evidence="1" type="ORF">F2Q69_00024775</name>
</gene>
<evidence type="ECO:0000313" key="2">
    <source>
        <dbReference type="Proteomes" id="UP000712600"/>
    </source>
</evidence>
<sequence>MQLVRRAKAYHGFDGGVSCLSVQRHKVMLKCNMFKNIKGCVEGLSSSDGWMAGPVLSNSGTKREFDSRLSAHERNRKAKKEINLQKDVQVSVHALEQVRDFDSKMGSQLKTIDEVEAYACLKKIMKELQAWLKVEPREVRIDKRRQGDAEDEQACSSIKRCRHKVRVMDLDQTGGVLDLQTQAEPLGGGSFHGVSWRDRDRESNDIVNHIGGVFRYFIVDVVDPGSTPDAARCGRELVEAYACLKKIMKELQAWLKVEPREVRIDKRRQGDAEDEQACSSIKRCRHKVRVMDLDQTGGVLDLQTQAEPLGGGSFHGVSWRDRDRESNDIVNHIGGVFRYFIVDVVDPGSTPDAARCGRELGEQFLSHEQR</sequence>
<protein>
    <submittedName>
        <fullName evidence="1">Uncharacterized protein</fullName>
    </submittedName>
</protein>
<name>A0A8S9Q6K5_BRACR</name>